<dbReference type="RefSeq" id="WP_306856802.1">
    <property type="nucleotide sequence ID" value="NZ_JAUSRB010000001.1"/>
</dbReference>
<dbReference type="InterPro" id="IPR001647">
    <property type="entry name" value="HTH_TetR"/>
</dbReference>
<evidence type="ECO:0000256" key="2">
    <source>
        <dbReference type="ARBA" id="ARBA00023125"/>
    </source>
</evidence>
<evidence type="ECO:0000313" key="8">
    <source>
        <dbReference type="Proteomes" id="UP001230426"/>
    </source>
</evidence>
<dbReference type="PANTHER" id="PTHR30055">
    <property type="entry name" value="HTH-TYPE TRANSCRIPTIONAL REGULATOR RUTR"/>
    <property type="match status" value="1"/>
</dbReference>
<evidence type="ECO:0000259" key="6">
    <source>
        <dbReference type="PROSITE" id="PS50977"/>
    </source>
</evidence>
<proteinExistence type="predicted"/>
<sequence>MGITDTSHRPDGAVGKQGAPRRRADAERNITAILDAALVCFTEQPQASMAAIARTAGVGRVTLYTHFPSREVLLEAVLDHTITQAGAAIETAAPDEGPAVDALGRLLRISWRVLDRHRRLFELAQRELDPAVLRRHHDQAMGHVEQLLVRGRQEGAFRTDLPLSWLVTTVYSLLHAAAADVTAGHLSQDTAADVLEATLLPALRSP</sequence>
<dbReference type="SUPFAM" id="SSF48498">
    <property type="entry name" value="Tetracyclin repressor-like, C-terminal domain"/>
    <property type="match status" value="1"/>
</dbReference>
<dbReference type="SUPFAM" id="SSF46689">
    <property type="entry name" value="Homeodomain-like"/>
    <property type="match status" value="1"/>
</dbReference>
<comment type="caution">
    <text evidence="7">The sequence shown here is derived from an EMBL/GenBank/DDBJ whole genome shotgun (WGS) entry which is preliminary data.</text>
</comment>
<evidence type="ECO:0000256" key="1">
    <source>
        <dbReference type="ARBA" id="ARBA00023015"/>
    </source>
</evidence>
<evidence type="ECO:0000256" key="3">
    <source>
        <dbReference type="ARBA" id="ARBA00023163"/>
    </source>
</evidence>
<feature type="region of interest" description="Disordered" evidence="5">
    <location>
        <begin position="1"/>
        <end position="24"/>
    </location>
</feature>
<protein>
    <submittedName>
        <fullName evidence="7">AcrR family transcriptional regulator</fullName>
    </submittedName>
</protein>
<feature type="compositionally biased region" description="Basic and acidic residues" evidence="5">
    <location>
        <begin position="1"/>
        <end position="11"/>
    </location>
</feature>
<organism evidence="7 8">
    <name type="scientific">Streptosporangium brasiliense</name>
    <dbReference type="NCBI Taxonomy" id="47480"/>
    <lineage>
        <taxon>Bacteria</taxon>
        <taxon>Bacillati</taxon>
        <taxon>Actinomycetota</taxon>
        <taxon>Actinomycetes</taxon>
        <taxon>Streptosporangiales</taxon>
        <taxon>Streptosporangiaceae</taxon>
        <taxon>Streptosporangium</taxon>
    </lineage>
</organism>
<keyword evidence="8" id="KW-1185">Reference proteome</keyword>
<keyword evidence="3" id="KW-0804">Transcription</keyword>
<feature type="domain" description="HTH tetR-type" evidence="6">
    <location>
        <begin position="27"/>
        <end position="85"/>
    </location>
</feature>
<accession>A0ABT9QVV5</accession>
<keyword evidence="2 4" id="KW-0238">DNA-binding</keyword>
<dbReference type="InterPro" id="IPR036271">
    <property type="entry name" value="Tet_transcr_reg_TetR-rel_C_sf"/>
</dbReference>
<evidence type="ECO:0000313" key="7">
    <source>
        <dbReference type="EMBL" id="MDP9861108.1"/>
    </source>
</evidence>
<gene>
    <name evidence="7" type="ORF">J2S55_000367</name>
</gene>
<keyword evidence="1" id="KW-0805">Transcription regulation</keyword>
<dbReference type="Gene3D" id="1.10.357.10">
    <property type="entry name" value="Tetracycline Repressor, domain 2"/>
    <property type="match status" value="1"/>
</dbReference>
<dbReference type="EMBL" id="JAUSRB010000001">
    <property type="protein sequence ID" value="MDP9861108.1"/>
    <property type="molecule type" value="Genomic_DNA"/>
</dbReference>
<reference evidence="7 8" key="1">
    <citation type="submission" date="2023-07" db="EMBL/GenBank/DDBJ databases">
        <title>Sequencing the genomes of 1000 actinobacteria strains.</title>
        <authorList>
            <person name="Klenk H.-P."/>
        </authorList>
    </citation>
    <scope>NUCLEOTIDE SEQUENCE [LARGE SCALE GENOMIC DNA]</scope>
    <source>
        <strain evidence="7 8">DSM 44109</strain>
    </source>
</reference>
<dbReference type="InterPro" id="IPR009057">
    <property type="entry name" value="Homeodomain-like_sf"/>
</dbReference>
<feature type="DNA-binding region" description="H-T-H motif" evidence="4">
    <location>
        <begin position="48"/>
        <end position="67"/>
    </location>
</feature>
<dbReference type="PANTHER" id="PTHR30055:SF234">
    <property type="entry name" value="HTH-TYPE TRANSCRIPTIONAL REGULATOR BETI"/>
    <property type="match status" value="1"/>
</dbReference>
<dbReference type="Pfam" id="PF00440">
    <property type="entry name" value="TetR_N"/>
    <property type="match status" value="1"/>
</dbReference>
<dbReference type="InterPro" id="IPR050109">
    <property type="entry name" value="HTH-type_TetR-like_transc_reg"/>
</dbReference>
<dbReference type="PROSITE" id="PS50977">
    <property type="entry name" value="HTH_TETR_2"/>
    <property type="match status" value="1"/>
</dbReference>
<evidence type="ECO:0000256" key="4">
    <source>
        <dbReference type="PROSITE-ProRule" id="PRU00335"/>
    </source>
</evidence>
<dbReference type="Proteomes" id="UP001230426">
    <property type="component" value="Unassembled WGS sequence"/>
</dbReference>
<evidence type="ECO:0000256" key="5">
    <source>
        <dbReference type="SAM" id="MobiDB-lite"/>
    </source>
</evidence>
<name>A0ABT9QVV5_9ACTN</name>